<organism evidence="2 3">
    <name type="scientific">Fischerella major NIES-592</name>
    <dbReference type="NCBI Taxonomy" id="210994"/>
    <lineage>
        <taxon>Bacteria</taxon>
        <taxon>Bacillati</taxon>
        <taxon>Cyanobacteriota</taxon>
        <taxon>Cyanophyceae</taxon>
        <taxon>Nostocales</taxon>
        <taxon>Hapalosiphonaceae</taxon>
        <taxon>Fischerella</taxon>
    </lineage>
</organism>
<dbReference type="Pfam" id="PF13692">
    <property type="entry name" value="Glyco_trans_1_4"/>
    <property type="match status" value="1"/>
</dbReference>
<dbReference type="Gene3D" id="3.40.50.2000">
    <property type="entry name" value="Glycogen Phosphorylase B"/>
    <property type="match status" value="1"/>
</dbReference>
<dbReference type="EMBL" id="MRCA01000001">
    <property type="protein sequence ID" value="OKH16397.1"/>
    <property type="molecule type" value="Genomic_DNA"/>
</dbReference>
<dbReference type="RefSeq" id="WP_073554748.1">
    <property type="nucleotide sequence ID" value="NZ_MRCA01000001.1"/>
</dbReference>
<dbReference type="OrthoDB" id="502646at2"/>
<dbReference type="SUPFAM" id="SSF53756">
    <property type="entry name" value="UDP-Glycosyltransferase/glycogen phosphorylase"/>
    <property type="match status" value="1"/>
</dbReference>
<dbReference type="PANTHER" id="PTHR46401">
    <property type="entry name" value="GLYCOSYLTRANSFERASE WBBK-RELATED"/>
    <property type="match status" value="1"/>
</dbReference>
<keyword evidence="3" id="KW-1185">Reference proteome</keyword>
<dbReference type="GO" id="GO:0016757">
    <property type="term" value="F:glycosyltransferase activity"/>
    <property type="evidence" value="ECO:0007669"/>
    <property type="project" value="TreeGrafter"/>
</dbReference>
<reference evidence="2 3" key="1">
    <citation type="submission" date="2016-11" db="EMBL/GenBank/DDBJ databases">
        <title>Draft Genome Sequences of Nine Cyanobacterial Strains from Diverse Habitats.</title>
        <authorList>
            <person name="Zhu T."/>
            <person name="Hou S."/>
            <person name="Lu X."/>
            <person name="Hess W.R."/>
        </authorList>
    </citation>
    <scope>NUCLEOTIDE SEQUENCE [LARGE SCALE GENOMIC DNA]</scope>
    <source>
        <strain evidence="2 3">NIES-592</strain>
    </source>
</reference>
<proteinExistence type="predicted"/>
<name>A0A1U7H558_9CYAN</name>
<evidence type="ECO:0000313" key="3">
    <source>
        <dbReference type="Proteomes" id="UP000186391"/>
    </source>
</evidence>
<dbReference type="CDD" id="cd03801">
    <property type="entry name" value="GT4_PimA-like"/>
    <property type="match status" value="1"/>
</dbReference>
<protein>
    <submittedName>
        <fullName evidence="2">Uncharacterized protein</fullName>
    </submittedName>
</protein>
<comment type="caution">
    <text evidence="2">The sequence shown here is derived from an EMBL/GenBank/DDBJ whole genome shotgun (WGS) entry which is preliminary data.</text>
</comment>
<keyword evidence="1" id="KW-0808">Transferase</keyword>
<accession>A0A1U7H558</accession>
<evidence type="ECO:0000313" key="2">
    <source>
        <dbReference type="EMBL" id="OKH16397.1"/>
    </source>
</evidence>
<dbReference type="AlphaFoldDB" id="A0A1U7H558"/>
<dbReference type="PANTHER" id="PTHR46401:SF2">
    <property type="entry name" value="GLYCOSYLTRANSFERASE WBBK-RELATED"/>
    <property type="match status" value="1"/>
</dbReference>
<evidence type="ECO:0000256" key="1">
    <source>
        <dbReference type="ARBA" id="ARBA00022679"/>
    </source>
</evidence>
<sequence>MNRIAIVVQRCHESIVGGSEALAWQYANLLSDNFQVDILTTTALEYTTWANVLTPGCETKQGINIHRFPVTIGRSEYWHNLHTRLLREFHYPKYLDTENSKRISWSIALQEEFIRFQGPYSEPLLSFLRAHYNEYQCIIFATYLYPTSYFGIAEIPFSKVLLAPTLHDEPPAYLTAYKYMYKRVPSFIWLTNAEKALGEKLWGELPGKVVSMGVDTLLRSPLQAEYPYLLYCGRIDQNKGCNDLVNFFIQFKNSYPSNLRLILTGKNEMEIPSHPDIDFRGFVTPEEKFQLMAGASIFVMPSPYESFSIVTLEAMAQRTPVLVNGACEVLVEHVTRSGGGKIYRDYESFSKAIQEMIANQDKLAEMGDTGRQYVVTNFAFSSVKKNLLEMIEKYSVI</sequence>
<dbReference type="Proteomes" id="UP000186391">
    <property type="component" value="Unassembled WGS sequence"/>
</dbReference>
<gene>
    <name evidence="2" type="ORF">NIES592_01785</name>
</gene>